<comment type="caution">
    <text evidence="1">The sequence shown here is derived from an EMBL/GenBank/DDBJ whole genome shotgun (WGS) entry which is preliminary data.</text>
</comment>
<protein>
    <submittedName>
        <fullName evidence="1">Uncharacterized protein</fullName>
    </submittedName>
</protein>
<reference evidence="2" key="1">
    <citation type="journal article" date="2022" name="Mol. Ecol. Resour.">
        <title>The genomes of chicory, endive, great burdock and yacon provide insights into Asteraceae palaeo-polyploidization history and plant inulin production.</title>
        <authorList>
            <person name="Fan W."/>
            <person name="Wang S."/>
            <person name="Wang H."/>
            <person name="Wang A."/>
            <person name="Jiang F."/>
            <person name="Liu H."/>
            <person name="Zhao H."/>
            <person name="Xu D."/>
            <person name="Zhang Y."/>
        </authorList>
    </citation>
    <scope>NUCLEOTIDE SEQUENCE [LARGE SCALE GENOMIC DNA]</scope>
    <source>
        <strain evidence="2">cv. Yunnan</strain>
    </source>
</reference>
<evidence type="ECO:0000313" key="2">
    <source>
        <dbReference type="Proteomes" id="UP001056120"/>
    </source>
</evidence>
<reference evidence="1 2" key="2">
    <citation type="journal article" date="2022" name="Mol. Ecol. Resour.">
        <title>The genomes of chicory, endive, great burdock and yacon provide insights into Asteraceae paleo-polyploidization history and plant inulin production.</title>
        <authorList>
            <person name="Fan W."/>
            <person name="Wang S."/>
            <person name="Wang H."/>
            <person name="Wang A."/>
            <person name="Jiang F."/>
            <person name="Liu H."/>
            <person name="Zhao H."/>
            <person name="Xu D."/>
            <person name="Zhang Y."/>
        </authorList>
    </citation>
    <scope>NUCLEOTIDE SEQUENCE [LARGE SCALE GENOMIC DNA]</scope>
    <source>
        <strain evidence="2">cv. Yunnan</strain>
        <tissue evidence="1">Leaves</tissue>
    </source>
</reference>
<accession>A0ACB9AW94</accession>
<evidence type="ECO:0000313" key="1">
    <source>
        <dbReference type="EMBL" id="KAI3714215.1"/>
    </source>
</evidence>
<sequence length="91" mass="10139">MKTCENHGYRNVLVKIADILAWYKLVSVVPADGSRADVALILQPTRLKTSIEMSSVFLPPVCRSSVFENTSCLWFGKADSPPVWRPDCGVR</sequence>
<dbReference type="EMBL" id="CM042041">
    <property type="protein sequence ID" value="KAI3714215.1"/>
    <property type="molecule type" value="Genomic_DNA"/>
</dbReference>
<dbReference type="Proteomes" id="UP001056120">
    <property type="component" value="Linkage Group LG24"/>
</dbReference>
<organism evidence="1 2">
    <name type="scientific">Smallanthus sonchifolius</name>
    <dbReference type="NCBI Taxonomy" id="185202"/>
    <lineage>
        <taxon>Eukaryota</taxon>
        <taxon>Viridiplantae</taxon>
        <taxon>Streptophyta</taxon>
        <taxon>Embryophyta</taxon>
        <taxon>Tracheophyta</taxon>
        <taxon>Spermatophyta</taxon>
        <taxon>Magnoliopsida</taxon>
        <taxon>eudicotyledons</taxon>
        <taxon>Gunneridae</taxon>
        <taxon>Pentapetalae</taxon>
        <taxon>asterids</taxon>
        <taxon>campanulids</taxon>
        <taxon>Asterales</taxon>
        <taxon>Asteraceae</taxon>
        <taxon>Asteroideae</taxon>
        <taxon>Heliantheae alliance</taxon>
        <taxon>Millerieae</taxon>
        <taxon>Smallanthus</taxon>
    </lineage>
</organism>
<gene>
    <name evidence="1" type="ORF">L1987_72811</name>
</gene>
<keyword evidence="2" id="KW-1185">Reference proteome</keyword>
<name>A0ACB9AW94_9ASTR</name>
<proteinExistence type="predicted"/>